<reference evidence="2" key="1">
    <citation type="submission" date="2022-11" db="EMBL/GenBank/DDBJ databases">
        <authorList>
            <person name="Petersen C."/>
        </authorList>
    </citation>
    <scope>NUCLEOTIDE SEQUENCE</scope>
    <source>
        <strain evidence="2">IBT 21917</strain>
    </source>
</reference>
<sequence>MDTPEVRVPGSENPDQDSAQDAMASNASGEVVMGGTQDPQDPEAAGDSLNPTQAEVVALRDAQEEPAPALKNPGLSFLDFMTSPIVEIVVGQAEHQTVLKAHEALLLESPFLSEYIEKFEASGPRRISLPEENKETVTCFLQFQYTRDYTILEGDSTHVSEGFDESGQLLLRHARVYTLAEKLGLPRLKSLAHKKIHQVEAKPAGELAYARYVYTHTSAEDTRIREPIAAYWAARSHVLRHSIEGDFERMCLEVPQFTFDMLTMMLDRREKDDPEVHSSVRGSARKRRQSEK</sequence>
<accession>A0A9W9LVE2</accession>
<keyword evidence="3" id="KW-1185">Reference proteome</keyword>
<feature type="region of interest" description="Disordered" evidence="1">
    <location>
        <begin position="270"/>
        <end position="292"/>
    </location>
</feature>
<proteinExistence type="predicted"/>
<dbReference type="Proteomes" id="UP001146351">
    <property type="component" value="Unassembled WGS sequence"/>
</dbReference>
<dbReference type="EMBL" id="JAPQKO010000002">
    <property type="protein sequence ID" value="KAJ5178930.1"/>
    <property type="molecule type" value="Genomic_DNA"/>
</dbReference>
<dbReference type="AlphaFoldDB" id="A0A9W9LVE2"/>
<gene>
    <name evidence="2" type="ORF">N7492_002140</name>
</gene>
<evidence type="ECO:0008006" key="4">
    <source>
        <dbReference type="Google" id="ProtNLM"/>
    </source>
</evidence>
<feature type="region of interest" description="Disordered" evidence="1">
    <location>
        <begin position="1"/>
        <end position="51"/>
    </location>
</feature>
<evidence type="ECO:0000313" key="3">
    <source>
        <dbReference type="Proteomes" id="UP001146351"/>
    </source>
</evidence>
<feature type="compositionally biased region" description="Basic residues" evidence="1">
    <location>
        <begin position="283"/>
        <end position="292"/>
    </location>
</feature>
<reference evidence="2" key="2">
    <citation type="journal article" date="2023" name="IMA Fungus">
        <title>Comparative genomic study of the Penicillium genus elucidates a diverse pangenome and 15 lateral gene transfer events.</title>
        <authorList>
            <person name="Petersen C."/>
            <person name="Sorensen T."/>
            <person name="Nielsen M.R."/>
            <person name="Sondergaard T.E."/>
            <person name="Sorensen J.L."/>
            <person name="Fitzpatrick D.A."/>
            <person name="Frisvad J.C."/>
            <person name="Nielsen K.L."/>
        </authorList>
    </citation>
    <scope>NUCLEOTIDE SEQUENCE</scope>
    <source>
        <strain evidence="2">IBT 21917</strain>
    </source>
</reference>
<protein>
    <recommendedName>
        <fullName evidence="4">BTB domain-containing protein</fullName>
    </recommendedName>
</protein>
<feature type="compositionally biased region" description="Polar residues" evidence="1">
    <location>
        <begin position="16"/>
        <end position="28"/>
    </location>
</feature>
<dbReference type="PANTHER" id="PTHR47843:SF3">
    <property type="entry name" value="BTB DOMAIN-CONTAINING PROTEIN"/>
    <property type="match status" value="1"/>
</dbReference>
<dbReference type="PANTHER" id="PTHR47843">
    <property type="entry name" value="BTB DOMAIN-CONTAINING PROTEIN-RELATED"/>
    <property type="match status" value="1"/>
</dbReference>
<evidence type="ECO:0000256" key="1">
    <source>
        <dbReference type="SAM" id="MobiDB-lite"/>
    </source>
</evidence>
<dbReference type="InterPro" id="IPR011333">
    <property type="entry name" value="SKP1/BTB/POZ_sf"/>
</dbReference>
<name>A0A9W9LVE2_9EURO</name>
<organism evidence="2 3">
    <name type="scientific">Penicillium capsulatum</name>
    <dbReference type="NCBI Taxonomy" id="69766"/>
    <lineage>
        <taxon>Eukaryota</taxon>
        <taxon>Fungi</taxon>
        <taxon>Dikarya</taxon>
        <taxon>Ascomycota</taxon>
        <taxon>Pezizomycotina</taxon>
        <taxon>Eurotiomycetes</taxon>
        <taxon>Eurotiomycetidae</taxon>
        <taxon>Eurotiales</taxon>
        <taxon>Aspergillaceae</taxon>
        <taxon>Penicillium</taxon>
    </lineage>
</organism>
<dbReference type="Gene3D" id="3.30.710.10">
    <property type="entry name" value="Potassium Channel Kv1.1, Chain A"/>
    <property type="match status" value="1"/>
</dbReference>
<comment type="caution">
    <text evidence="2">The sequence shown here is derived from an EMBL/GenBank/DDBJ whole genome shotgun (WGS) entry which is preliminary data.</text>
</comment>
<dbReference type="OrthoDB" id="3926209at2759"/>
<evidence type="ECO:0000313" key="2">
    <source>
        <dbReference type="EMBL" id="KAJ5178930.1"/>
    </source>
</evidence>